<dbReference type="EMBL" id="BSFF01000001">
    <property type="protein sequence ID" value="GLK55063.1"/>
    <property type="molecule type" value="Genomic_DNA"/>
</dbReference>
<dbReference type="NCBIfam" id="NF005094">
    <property type="entry name" value="PRK06522.2-5"/>
    <property type="match status" value="1"/>
</dbReference>
<dbReference type="SUPFAM" id="SSF51735">
    <property type="entry name" value="NAD(P)-binding Rossmann-fold domains"/>
    <property type="match status" value="1"/>
</dbReference>
<dbReference type="AlphaFoldDB" id="A0A9W6MRA5"/>
<dbReference type="EC" id="1.1.1.169" evidence="4 11"/>
<evidence type="ECO:0000259" key="12">
    <source>
        <dbReference type="Pfam" id="PF02558"/>
    </source>
</evidence>
<gene>
    <name evidence="14" type="ORF">GCM10008170_10820</name>
</gene>
<feature type="domain" description="Ketopantoate reductase N-terminal" evidence="12">
    <location>
        <begin position="6"/>
        <end position="150"/>
    </location>
</feature>
<evidence type="ECO:0000256" key="10">
    <source>
        <dbReference type="ARBA" id="ARBA00048793"/>
    </source>
</evidence>
<accession>A0A9W6MRA5</accession>
<feature type="domain" description="Ketopantoate reductase C-terminal" evidence="13">
    <location>
        <begin position="178"/>
        <end position="301"/>
    </location>
</feature>
<reference evidence="14" key="2">
    <citation type="submission" date="2023-01" db="EMBL/GenBank/DDBJ databases">
        <authorList>
            <person name="Sun Q."/>
            <person name="Evtushenko L."/>
        </authorList>
    </citation>
    <scope>NUCLEOTIDE SEQUENCE</scope>
    <source>
        <strain evidence="14">VKM B-1606</strain>
    </source>
</reference>
<dbReference type="InterPro" id="IPR003710">
    <property type="entry name" value="ApbA"/>
</dbReference>
<dbReference type="PANTHER" id="PTHR21708:SF26">
    <property type="entry name" value="2-DEHYDROPANTOATE 2-REDUCTASE"/>
    <property type="match status" value="1"/>
</dbReference>
<dbReference type="PANTHER" id="PTHR21708">
    <property type="entry name" value="PROBABLE 2-DEHYDROPANTOATE 2-REDUCTASE"/>
    <property type="match status" value="1"/>
</dbReference>
<evidence type="ECO:0000256" key="1">
    <source>
        <dbReference type="ARBA" id="ARBA00002919"/>
    </source>
</evidence>
<dbReference type="InterPro" id="IPR036291">
    <property type="entry name" value="NAD(P)-bd_dom_sf"/>
</dbReference>
<evidence type="ECO:0000259" key="13">
    <source>
        <dbReference type="Pfam" id="PF08546"/>
    </source>
</evidence>
<comment type="pathway">
    <text evidence="2 11">Cofactor biosynthesis; (R)-pantothenate biosynthesis; (R)-pantoate from 3-methyl-2-oxobutanoate: step 2/2.</text>
</comment>
<evidence type="ECO:0000256" key="6">
    <source>
        <dbReference type="ARBA" id="ARBA00022655"/>
    </source>
</evidence>
<dbReference type="SUPFAM" id="SSF48179">
    <property type="entry name" value="6-phosphogluconate dehydrogenase C-terminal domain-like"/>
    <property type="match status" value="1"/>
</dbReference>
<dbReference type="FunFam" id="3.40.50.720:FF:000307">
    <property type="entry name" value="2-dehydropantoate 2-reductase"/>
    <property type="match status" value="1"/>
</dbReference>
<dbReference type="GO" id="GO:0005737">
    <property type="term" value="C:cytoplasm"/>
    <property type="evidence" value="ECO:0007669"/>
    <property type="project" value="TreeGrafter"/>
</dbReference>
<dbReference type="Pfam" id="PF02558">
    <property type="entry name" value="ApbA"/>
    <property type="match status" value="1"/>
</dbReference>
<organism evidence="14 15">
    <name type="scientific">Methylopila capsulata</name>
    <dbReference type="NCBI Taxonomy" id="61654"/>
    <lineage>
        <taxon>Bacteria</taxon>
        <taxon>Pseudomonadati</taxon>
        <taxon>Pseudomonadota</taxon>
        <taxon>Alphaproteobacteria</taxon>
        <taxon>Hyphomicrobiales</taxon>
        <taxon>Methylopilaceae</taxon>
        <taxon>Methylopila</taxon>
    </lineage>
</organism>
<proteinExistence type="inferred from homology"/>
<comment type="catalytic activity">
    <reaction evidence="10 11">
        <text>(R)-pantoate + NADP(+) = 2-dehydropantoate + NADPH + H(+)</text>
        <dbReference type="Rhea" id="RHEA:16233"/>
        <dbReference type="ChEBI" id="CHEBI:11561"/>
        <dbReference type="ChEBI" id="CHEBI:15378"/>
        <dbReference type="ChEBI" id="CHEBI:15980"/>
        <dbReference type="ChEBI" id="CHEBI:57783"/>
        <dbReference type="ChEBI" id="CHEBI:58349"/>
        <dbReference type="EC" id="1.1.1.169"/>
    </reaction>
</comment>
<evidence type="ECO:0000256" key="2">
    <source>
        <dbReference type="ARBA" id="ARBA00004994"/>
    </source>
</evidence>
<evidence type="ECO:0000313" key="14">
    <source>
        <dbReference type="EMBL" id="GLK55063.1"/>
    </source>
</evidence>
<evidence type="ECO:0000256" key="7">
    <source>
        <dbReference type="ARBA" id="ARBA00022857"/>
    </source>
</evidence>
<dbReference type="GO" id="GO:0008677">
    <property type="term" value="F:2-dehydropantoate 2-reductase activity"/>
    <property type="evidence" value="ECO:0007669"/>
    <property type="project" value="UniProtKB-EC"/>
</dbReference>
<dbReference type="Proteomes" id="UP001143400">
    <property type="component" value="Unassembled WGS sequence"/>
</dbReference>
<reference evidence="14" key="1">
    <citation type="journal article" date="2014" name="Int. J. Syst. Evol. Microbiol.">
        <title>Complete genome sequence of Corynebacterium casei LMG S-19264T (=DSM 44701T), isolated from a smear-ripened cheese.</title>
        <authorList>
            <consortium name="US DOE Joint Genome Institute (JGI-PGF)"/>
            <person name="Walter F."/>
            <person name="Albersmeier A."/>
            <person name="Kalinowski J."/>
            <person name="Ruckert C."/>
        </authorList>
    </citation>
    <scope>NUCLEOTIDE SEQUENCE</scope>
    <source>
        <strain evidence="14">VKM B-1606</strain>
    </source>
</reference>
<dbReference type="FunFam" id="1.10.1040.10:FF:000017">
    <property type="entry name" value="2-dehydropantoate 2-reductase"/>
    <property type="match status" value="1"/>
</dbReference>
<dbReference type="Pfam" id="PF08546">
    <property type="entry name" value="ApbA_C"/>
    <property type="match status" value="1"/>
</dbReference>
<evidence type="ECO:0000256" key="5">
    <source>
        <dbReference type="ARBA" id="ARBA00019465"/>
    </source>
</evidence>
<dbReference type="InterPro" id="IPR051402">
    <property type="entry name" value="KPR-Related"/>
</dbReference>
<evidence type="ECO:0000313" key="15">
    <source>
        <dbReference type="Proteomes" id="UP001143400"/>
    </source>
</evidence>
<dbReference type="InterPro" id="IPR013752">
    <property type="entry name" value="KPA_reductase"/>
</dbReference>
<sequence length="310" mass="32238">MFGMRILILGAGGIGGYFGARLAAAGVDVTFLVRPARAERLGRDGLVVTSPYGDVTQKVTAITTASEPFDAVLLSCKAYDLDSAIAAITPAVGPDTLVLPLLNGVRHLDALDAAFGKDRVLGGVALIGVTMTADGAIKHLNRLQGFVLGARAPGQQERAAALHAELEKGGFAPELSADVMQQMWEKFTMLATFAGVTCLMRAPVGAIMQADDGEALVRALFDECAGVSAANGYVPREAFRAQSLGMLTAAGSPATASMLRDVESGGRTEHDHILGDLRDRGRAAGVAVPTLAIAYAHMQAYAARKAMETA</sequence>
<keyword evidence="6 11" id="KW-0566">Pantothenate biosynthesis</keyword>
<dbReference type="NCBIfam" id="TIGR00745">
    <property type="entry name" value="apbA_panE"/>
    <property type="match status" value="1"/>
</dbReference>
<name>A0A9W6MRA5_9HYPH</name>
<evidence type="ECO:0000256" key="9">
    <source>
        <dbReference type="ARBA" id="ARBA00032024"/>
    </source>
</evidence>
<dbReference type="InterPro" id="IPR008927">
    <property type="entry name" value="6-PGluconate_DH-like_C_sf"/>
</dbReference>
<evidence type="ECO:0000256" key="11">
    <source>
        <dbReference type="RuleBase" id="RU362068"/>
    </source>
</evidence>
<comment type="similarity">
    <text evidence="3 11">Belongs to the ketopantoate reductase family.</text>
</comment>
<evidence type="ECO:0000256" key="3">
    <source>
        <dbReference type="ARBA" id="ARBA00007870"/>
    </source>
</evidence>
<keyword evidence="7 11" id="KW-0521">NADP</keyword>
<dbReference type="Gene3D" id="1.10.1040.10">
    <property type="entry name" value="N-(1-d-carboxylethyl)-l-norvaline Dehydrogenase, domain 2"/>
    <property type="match status" value="1"/>
</dbReference>
<protein>
    <recommendedName>
        <fullName evidence="5 11">2-dehydropantoate 2-reductase</fullName>
        <ecNumber evidence="4 11">1.1.1.169</ecNumber>
    </recommendedName>
    <alternativeName>
        <fullName evidence="9 11">Ketopantoate reductase</fullName>
    </alternativeName>
</protein>
<dbReference type="InterPro" id="IPR013332">
    <property type="entry name" value="KPR_N"/>
</dbReference>
<evidence type="ECO:0000256" key="4">
    <source>
        <dbReference type="ARBA" id="ARBA00013014"/>
    </source>
</evidence>
<keyword evidence="8 11" id="KW-0560">Oxidoreductase</keyword>
<dbReference type="GO" id="GO:0015940">
    <property type="term" value="P:pantothenate biosynthetic process"/>
    <property type="evidence" value="ECO:0007669"/>
    <property type="project" value="UniProtKB-KW"/>
</dbReference>
<comment type="function">
    <text evidence="1 11">Catalyzes the NADPH-dependent reduction of ketopantoate into pantoic acid.</text>
</comment>
<evidence type="ECO:0000256" key="8">
    <source>
        <dbReference type="ARBA" id="ARBA00023002"/>
    </source>
</evidence>
<comment type="caution">
    <text evidence="14">The sequence shown here is derived from an EMBL/GenBank/DDBJ whole genome shotgun (WGS) entry which is preliminary data.</text>
</comment>
<dbReference type="InterPro" id="IPR013328">
    <property type="entry name" value="6PGD_dom2"/>
</dbReference>
<dbReference type="Gene3D" id="3.40.50.720">
    <property type="entry name" value="NAD(P)-binding Rossmann-like Domain"/>
    <property type="match status" value="1"/>
</dbReference>